<dbReference type="Pfam" id="PF00482">
    <property type="entry name" value="T2SSF"/>
    <property type="match status" value="1"/>
</dbReference>
<gene>
    <name evidence="8" type="ORF">G8770_16475</name>
</gene>
<evidence type="ECO:0000256" key="3">
    <source>
        <dbReference type="ARBA" id="ARBA00022692"/>
    </source>
</evidence>
<feature type="transmembrane region" description="Helical" evidence="6">
    <location>
        <begin position="113"/>
        <end position="130"/>
    </location>
</feature>
<sequence length="320" mass="34829">MQYFLELINSIVKDPQASQTIFVIITATAAFAFVMSLGFLLSAFSDPARKRLTAITQDKNAAATASVGDDFFKHIMGTAASALLPSNNQDKSHIQKQLIIAGFRSNNAVTNFYAYKTILAVGLPLAVLMLSRFSVGISTQNVIVATLLAFSAGVMLPNYVLKKLVDKRQRKLRAAFPDALDLLVVCVESGLGLTSAIARVAQELDITHPELAADLALINKEIMVGVPRSQAFKNLSERTGLNEIRGLATLLDQSLRFGTSVADALRTYAEEFRDKRMQAAEEQAAKISTKLIFPLTAFIWPSFFVIAVGPAILQVLEAFK</sequence>
<comment type="caution">
    <text evidence="8">The sequence shown here is derived from an EMBL/GenBank/DDBJ whole genome shotgun (WGS) entry which is preliminary data.</text>
</comment>
<evidence type="ECO:0000313" key="8">
    <source>
        <dbReference type="EMBL" id="NHO67145.1"/>
    </source>
</evidence>
<feature type="transmembrane region" description="Helical" evidence="6">
    <location>
        <begin position="291"/>
        <end position="313"/>
    </location>
</feature>
<feature type="transmembrane region" description="Helical" evidence="6">
    <location>
        <begin position="142"/>
        <end position="161"/>
    </location>
</feature>
<evidence type="ECO:0000259" key="7">
    <source>
        <dbReference type="Pfam" id="PF00482"/>
    </source>
</evidence>
<dbReference type="InterPro" id="IPR018076">
    <property type="entry name" value="T2SS_GspF_dom"/>
</dbReference>
<accession>A0A9E5MMV9</accession>
<feature type="domain" description="Type II secretion system protein GspF" evidence="7">
    <location>
        <begin position="180"/>
        <end position="308"/>
    </location>
</feature>
<dbReference type="EMBL" id="JAAONZ010000014">
    <property type="protein sequence ID" value="NHO67145.1"/>
    <property type="molecule type" value="Genomic_DNA"/>
</dbReference>
<keyword evidence="9" id="KW-1185">Reference proteome</keyword>
<dbReference type="GO" id="GO:0005886">
    <property type="term" value="C:plasma membrane"/>
    <property type="evidence" value="ECO:0007669"/>
    <property type="project" value="UniProtKB-SubCell"/>
</dbReference>
<keyword evidence="3 6" id="KW-0812">Transmembrane</keyword>
<dbReference type="RefSeq" id="WP_167189276.1">
    <property type="nucleotide sequence ID" value="NZ_JAAONZ010000014.1"/>
</dbReference>
<keyword evidence="5 6" id="KW-0472">Membrane</keyword>
<evidence type="ECO:0000256" key="4">
    <source>
        <dbReference type="ARBA" id="ARBA00022989"/>
    </source>
</evidence>
<organism evidence="8 9">
    <name type="scientific">Pseudomaricurvus hydrocarbonicus</name>
    <dbReference type="NCBI Taxonomy" id="1470433"/>
    <lineage>
        <taxon>Bacteria</taxon>
        <taxon>Pseudomonadati</taxon>
        <taxon>Pseudomonadota</taxon>
        <taxon>Gammaproteobacteria</taxon>
        <taxon>Cellvibrionales</taxon>
        <taxon>Cellvibrionaceae</taxon>
        <taxon>Pseudomaricurvus</taxon>
    </lineage>
</organism>
<comment type="subcellular location">
    <subcellularLocation>
        <location evidence="1">Cell membrane</location>
        <topology evidence="1">Multi-pass membrane protein</topology>
    </subcellularLocation>
</comment>
<protein>
    <submittedName>
        <fullName evidence="8">Type II secretion system F family protein</fullName>
    </submittedName>
</protein>
<keyword evidence="4 6" id="KW-1133">Transmembrane helix</keyword>
<evidence type="ECO:0000313" key="9">
    <source>
        <dbReference type="Proteomes" id="UP000787472"/>
    </source>
</evidence>
<dbReference type="PANTHER" id="PTHR35007:SF2">
    <property type="entry name" value="PILUS ASSEMBLE PROTEIN"/>
    <property type="match status" value="1"/>
</dbReference>
<name>A0A9E5MMV9_9GAMM</name>
<keyword evidence="2" id="KW-1003">Cell membrane</keyword>
<evidence type="ECO:0000256" key="1">
    <source>
        <dbReference type="ARBA" id="ARBA00004651"/>
    </source>
</evidence>
<evidence type="ECO:0000256" key="5">
    <source>
        <dbReference type="ARBA" id="ARBA00023136"/>
    </source>
</evidence>
<evidence type="ECO:0000256" key="2">
    <source>
        <dbReference type="ARBA" id="ARBA00022475"/>
    </source>
</evidence>
<proteinExistence type="predicted"/>
<feature type="transmembrane region" description="Helical" evidence="6">
    <location>
        <begin position="20"/>
        <end position="41"/>
    </location>
</feature>
<reference evidence="8" key="1">
    <citation type="submission" date="2020-03" db="EMBL/GenBank/DDBJ databases">
        <authorList>
            <person name="Guo F."/>
        </authorList>
    </citation>
    <scope>NUCLEOTIDE SEQUENCE</scope>
    <source>
        <strain evidence="8">JCM 30134</strain>
    </source>
</reference>
<dbReference type="Proteomes" id="UP000787472">
    <property type="component" value="Unassembled WGS sequence"/>
</dbReference>
<dbReference type="PANTHER" id="PTHR35007">
    <property type="entry name" value="INTEGRAL MEMBRANE PROTEIN-RELATED"/>
    <property type="match status" value="1"/>
</dbReference>
<evidence type="ECO:0000256" key="6">
    <source>
        <dbReference type="SAM" id="Phobius"/>
    </source>
</evidence>
<dbReference type="AlphaFoldDB" id="A0A9E5MMV9"/>